<feature type="transmembrane region" description="Helical" evidence="1">
    <location>
        <begin position="7"/>
        <end position="28"/>
    </location>
</feature>
<keyword evidence="1" id="KW-0812">Transmembrane</keyword>
<reference evidence="3" key="1">
    <citation type="submission" date="2020-03" db="EMBL/GenBank/DDBJ databases">
        <title>Genome of Pelagibius litoralis DSM 21314T.</title>
        <authorList>
            <person name="Wang G."/>
        </authorList>
    </citation>
    <scope>NUCLEOTIDE SEQUENCE</scope>
    <source>
        <strain evidence="3">DSM 21314</strain>
    </source>
</reference>
<keyword evidence="3" id="KW-0378">Hydrolase</keyword>
<dbReference type="Proteomes" id="UP000761264">
    <property type="component" value="Unassembled WGS sequence"/>
</dbReference>
<evidence type="ECO:0000256" key="1">
    <source>
        <dbReference type="SAM" id="Phobius"/>
    </source>
</evidence>
<feature type="domain" description="Beta-lactamase-related" evidence="2">
    <location>
        <begin position="100"/>
        <end position="339"/>
    </location>
</feature>
<evidence type="ECO:0000313" key="4">
    <source>
        <dbReference type="Proteomes" id="UP000761264"/>
    </source>
</evidence>
<proteinExistence type="predicted"/>
<evidence type="ECO:0000259" key="2">
    <source>
        <dbReference type="Pfam" id="PF00144"/>
    </source>
</evidence>
<organism evidence="3 4">
    <name type="scientific">Pelagibius litoralis</name>
    <dbReference type="NCBI Taxonomy" id="374515"/>
    <lineage>
        <taxon>Bacteria</taxon>
        <taxon>Pseudomonadati</taxon>
        <taxon>Pseudomonadota</taxon>
        <taxon>Alphaproteobacteria</taxon>
        <taxon>Rhodospirillales</taxon>
        <taxon>Rhodovibrionaceae</taxon>
        <taxon>Pelagibius</taxon>
    </lineage>
</organism>
<sequence length="423" mass="45659">MRRPRRGGVAALAVIPLSLLALFGYFIATFEGPLLPGDVAPPAPAPAIRLSDADTQRLGWDPRGLDAAFGYTAGLSSDTLMIVTEGETVAAFGDLEKPRHLHSIRKAVLSALVGQHAGTGGQQIPLTATLAELGIDDRPQPLTALQSQATVLHLLKSLSGINHAAAAEEGLLAEKKRRLGEGENPPGTIWAYNNWDTNALTTIFEARTGLSVAEAFATGIAEPLGLRDHRAGAITYIAAPALSQHRAAMFHMSARDLARFGALYLNKGVVDGTQVLPAAWIERIAVDFTETGNAGLRQGHGYLWWVPGPGTDLPKGTFWAWGFGQQALFVVPEWRSVIVHQADTDELLKRFFSLVRDKKLNPETAIGQLAFSCLEPNDGSIEFCAEHRLILRREFAELISLIAAARLGQEESQSSSAAWRTRE</sequence>
<dbReference type="InterPro" id="IPR012338">
    <property type="entry name" value="Beta-lactam/transpept-like"/>
</dbReference>
<keyword evidence="1" id="KW-1133">Transmembrane helix</keyword>
<dbReference type="PANTHER" id="PTHR43283:SF7">
    <property type="entry name" value="BETA-LACTAMASE-RELATED DOMAIN-CONTAINING PROTEIN"/>
    <property type="match status" value="1"/>
</dbReference>
<dbReference type="SUPFAM" id="SSF56601">
    <property type="entry name" value="beta-lactamase/transpeptidase-like"/>
    <property type="match status" value="1"/>
</dbReference>
<dbReference type="PANTHER" id="PTHR43283">
    <property type="entry name" value="BETA-LACTAMASE-RELATED"/>
    <property type="match status" value="1"/>
</dbReference>
<comment type="caution">
    <text evidence="3">The sequence shown here is derived from an EMBL/GenBank/DDBJ whole genome shotgun (WGS) entry which is preliminary data.</text>
</comment>
<dbReference type="AlphaFoldDB" id="A0A967EV15"/>
<accession>A0A967EV15</accession>
<protein>
    <submittedName>
        <fullName evidence="3">Serine hydrolase</fullName>
    </submittedName>
</protein>
<dbReference type="Gene3D" id="3.40.710.10">
    <property type="entry name" value="DD-peptidase/beta-lactamase superfamily"/>
    <property type="match status" value="1"/>
</dbReference>
<dbReference type="RefSeq" id="WP_167222145.1">
    <property type="nucleotide sequence ID" value="NZ_JAAQPH010000003.1"/>
</dbReference>
<name>A0A967EV15_9PROT</name>
<evidence type="ECO:0000313" key="3">
    <source>
        <dbReference type="EMBL" id="NIA68016.1"/>
    </source>
</evidence>
<dbReference type="GO" id="GO:0016787">
    <property type="term" value="F:hydrolase activity"/>
    <property type="evidence" value="ECO:0007669"/>
    <property type="project" value="UniProtKB-KW"/>
</dbReference>
<dbReference type="EMBL" id="JAAQPH010000003">
    <property type="protein sequence ID" value="NIA68016.1"/>
    <property type="molecule type" value="Genomic_DNA"/>
</dbReference>
<keyword evidence="1" id="KW-0472">Membrane</keyword>
<dbReference type="InterPro" id="IPR050789">
    <property type="entry name" value="Diverse_Enzym_Activities"/>
</dbReference>
<keyword evidence="4" id="KW-1185">Reference proteome</keyword>
<gene>
    <name evidence="3" type="ORF">HBA54_05375</name>
</gene>
<dbReference type="InterPro" id="IPR001466">
    <property type="entry name" value="Beta-lactam-related"/>
</dbReference>
<dbReference type="Pfam" id="PF00144">
    <property type="entry name" value="Beta-lactamase"/>
    <property type="match status" value="1"/>
</dbReference>